<dbReference type="PANTHER" id="PTHR42924">
    <property type="entry name" value="EXONUCLEASE"/>
    <property type="match status" value="1"/>
</dbReference>
<gene>
    <name evidence="2" type="ordered locus">Fbal_2534</name>
</gene>
<dbReference type="InterPro" id="IPR016195">
    <property type="entry name" value="Pol/histidinol_Pase-like"/>
</dbReference>
<dbReference type="STRING" id="550540.Fbal_2534"/>
<dbReference type="Gene3D" id="1.10.150.650">
    <property type="match status" value="1"/>
</dbReference>
<dbReference type="HOGENOM" id="CLU_067347_0_0_6"/>
<protein>
    <submittedName>
        <fullName evidence="2">PHP domain protein</fullName>
    </submittedName>
</protein>
<reference evidence="2 3" key="1">
    <citation type="journal article" date="2010" name="Stand. Genomic Sci.">
        <title>Complete genome sequence of Ferrimonas balearica type strain (PAT).</title>
        <authorList>
            <person name="Nolan M."/>
            <person name="Sikorski J."/>
            <person name="Davenport K."/>
            <person name="Lucas S."/>
            <person name="Glavina Del Rio T."/>
            <person name="Tice H."/>
            <person name="Cheng J."/>
            <person name="Goodwin L."/>
            <person name="Pitluck S."/>
            <person name="Liolios K."/>
            <person name="Ivanova N."/>
            <person name="Mavromatis K."/>
            <person name="Ovchinnikova G."/>
            <person name="Pati A."/>
            <person name="Chen A."/>
            <person name="Palaniappan K."/>
            <person name="Land M."/>
            <person name="Hauser L."/>
            <person name="Chang Y."/>
            <person name="Jeffries C."/>
            <person name="Tapia R."/>
            <person name="Brettin T."/>
            <person name="Detter J."/>
            <person name="Han C."/>
            <person name="Yasawong M."/>
            <person name="Rohde M."/>
            <person name="Tindall B."/>
            <person name="Goker M."/>
            <person name="Woyke T."/>
            <person name="Bristow J."/>
            <person name="Eisen J."/>
            <person name="Markowitz V."/>
            <person name="Hugenholtz P."/>
            <person name="Kyrpides N."/>
            <person name="Klenk H."/>
            <person name="Lapidus A."/>
        </authorList>
    </citation>
    <scope>NUCLEOTIDE SEQUENCE [LARGE SCALE GENOMIC DNA]</scope>
    <source>
        <strain evidence="3">DSM 9799 / CCM 4581 / KCTC 23876 / PAT</strain>
    </source>
</reference>
<name>E1SNR3_FERBD</name>
<dbReference type="SMART" id="SM00481">
    <property type="entry name" value="POLIIIAc"/>
    <property type="match status" value="1"/>
</dbReference>
<dbReference type="GeneID" id="67182742"/>
<dbReference type="SUPFAM" id="SSF89550">
    <property type="entry name" value="PHP domain-like"/>
    <property type="match status" value="1"/>
</dbReference>
<dbReference type="CDD" id="cd07438">
    <property type="entry name" value="PHP_HisPPase_AMP"/>
    <property type="match status" value="1"/>
</dbReference>
<dbReference type="KEGG" id="fbl:Fbal_2534"/>
<dbReference type="Proteomes" id="UP000006683">
    <property type="component" value="Chromosome"/>
</dbReference>
<dbReference type="Pfam" id="PF02811">
    <property type="entry name" value="PHP"/>
    <property type="match status" value="1"/>
</dbReference>
<sequence>MKIDLHCHTTASDGTLTPTELVTRAALQQVTILAITDHDTVAGLDQAADAAAQKGVRLISGVEISTRWHGFEIHIVGLNFDPQHPAMVALLDSQQRNREARAVAIGDKLAKRRIEGAYEAARAMAGEGVVGRGHFARVLVNRGIVRQPQAAFDKYLGKGQSAYVPTQWCSIEQAVAAIHQAGGVSVLAHPGKYSLSNKWLRKLLGEFQAAGGMAMEALGSQQSPDQRRFLLSLAEEHQMLISAGSDFHQPGRWIELGRGLQRPDMPGVWHHLGWV</sequence>
<accession>E1SNR3</accession>
<dbReference type="GO" id="GO:0004534">
    <property type="term" value="F:5'-3' RNA exonuclease activity"/>
    <property type="evidence" value="ECO:0007669"/>
    <property type="project" value="TreeGrafter"/>
</dbReference>
<dbReference type="EMBL" id="CP002209">
    <property type="protein sequence ID" value="ADN76736.1"/>
    <property type="molecule type" value="Genomic_DNA"/>
</dbReference>
<dbReference type="NCBIfam" id="NF047791">
    <property type="entry name" value="RNaseRnm"/>
    <property type="match status" value="1"/>
</dbReference>
<dbReference type="eggNOG" id="COG0613">
    <property type="taxonomic scope" value="Bacteria"/>
</dbReference>
<dbReference type="RefSeq" id="WP_013346042.1">
    <property type="nucleotide sequence ID" value="NC_014541.1"/>
</dbReference>
<dbReference type="InterPro" id="IPR004013">
    <property type="entry name" value="PHP_dom"/>
</dbReference>
<keyword evidence="3" id="KW-1185">Reference proteome</keyword>
<proteinExistence type="predicted"/>
<evidence type="ECO:0000313" key="3">
    <source>
        <dbReference type="Proteomes" id="UP000006683"/>
    </source>
</evidence>
<organism evidence="2 3">
    <name type="scientific">Ferrimonas balearica (strain DSM 9799 / CCM 4581 / KCTC 23876 / PAT)</name>
    <dbReference type="NCBI Taxonomy" id="550540"/>
    <lineage>
        <taxon>Bacteria</taxon>
        <taxon>Pseudomonadati</taxon>
        <taxon>Pseudomonadota</taxon>
        <taxon>Gammaproteobacteria</taxon>
        <taxon>Alteromonadales</taxon>
        <taxon>Ferrimonadaceae</taxon>
        <taxon>Ferrimonas</taxon>
    </lineage>
</organism>
<evidence type="ECO:0000259" key="1">
    <source>
        <dbReference type="SMART" id="SM00481"/>
    </source>
</evidence>
<dbReference type="GO" id="GO:0035312">
    <property type="term" value="F:5'-3' DNA exonuclease activity"/>
    <property type="evidence" value="ECO:0007669"/>
    <property type="project" value="TreeGrafter"/>
</dbReference>
<dbReference type="AlphaFoldDB" id="E1SNR3"/>
<dbReference type="PANTHER" id="PTHR42924:SF3">
    <property type="entry name" value="POLYMERASE_HISTIDINOL PHOSPHATASE N-TERMINAL DOMAIN-CONTAINING PROTEIN"/>
    <property type="match status" value="1"/>
</dbReference>
<dbReference type="InterPro" id="IPR052018">
    <property type="entry name" value="PHP_domain"/>
</dbReference>
<feature type="domain" description="Polymerase/histidinol phosphatase N-terminal" evidence="1">
    <location>
        <begin position="3"/>
        <end position="68"/>
    </location>
</feature>
<dbReference type="OrthoDB" id="9804333at2"/>
<evidence type="ECO:0000313" key="2">
    <source>
        <dbReference type="EMBL" id="ADN76736.1"/>
    </source>
</evidence>
<dbReference type="Gene3D" id="3.20.20.140">
    <property type="entry name" value="Metal-dependent hydrolases"/>
    <property type="match status" value="1"/>
</dbReference>
<dbReference type="InterPro" id="IPR003141">
    <property type="entry name" value="Pol/His_phosphatase_N"/>
</dbReference>